<feature type="compositionally biased region" description="Low complexity" evidence="2">
    <location>
        <begin position="1"/>
        <end position="14"/>
    </location>
</feature>
<gene>
    <name evidence="4" type="ORF">Rsub_00754</name>
</gene>
<protein>
    <submittedName>
        <fullName evidence="4">Histone deacetylase</fullName>
    </submittedName>
</protein>
<proteinExistence type="predicted"/>
<comment type="caution">
    <text evidence="4">The sequence shown here is derived from an EMBL/GenBank/DDBJ whole genome shotgun (WGS) entry which is preliminary data.</text>
</comment>
<dbReference type="PANTHER" id="PTHR10625">
    <property type="entry name" value="HISTONE DEACETYLASE HDAC1-RELATED"/>
    <property type="match status" value="1"/>
</dbReference>
<reference evidence="4 5" key="1">
    <citation type="journal article" date="2018" name="Sci. Rep.">
        <title>Raphidocelis subcapitata (=Pseudokirchneriella subcapitata) provides an insight into genome evolution and environmental adaptations in the Sphaeropleales.</title>
        <authorList>
            <person name="Suzuki S."/>
            <person name="Yamaguchi H."/>
            <person name="Nakajima N."/>
            <person name="Kawachi M."/>
        </authorList>
    </citation>
    <scope>NUCLEOTIDE SEQUENCE [LARGE SCALE GENOMIC DNA]</scope>
    <source>
        <strain evidence="4 5">NIES-35</strain>
    </source>
</reference>
<dbReference type="SUPFAM" id="SSF52768">
    <property type="entry name" value="Arginase/deacetylase"/>
    <property type="match status" value="1"/>
</dbReference>
<dbReference type="PRINTS" id="PR01270">
    <property type="entry name" value="HDASUPER"/>
</dbReference>
<evidence type="ECO:0000256" key="2">
    <source>
        <dbReference type="SAM" id="MobiDB-lite"/>
    </source>
</evidence>
<dbReference type="STRING" id="307507.A0A2V0NNH7"/>
<dbReference type="GO" id="GO:0004407">
    <property type="term" value="F:histone deacetylase activity"/>
    <property type="evidence" value="ECO:0007669"/>
    <property type="project" value="InterPro"/>
</dbReference>
<keyword evidence="5" id="KW-1185">Reference proteome</keyword>
<organism evidence="4 5">
    <name type="scientific">Raphidocelis subcapitata</name>
    <dbReference type="NCBI Taxonomy" id="307507"/>
    <lineage>
        <taxon>Eukaryota</taxon>
        <taxon>Viridiplantae</taxon>
        <taxon>Chlorophyta</taxon>
        <taxon>core chlorophytes</taxon>
        <taxon>Chlorophyceae</taxon>
        <taxon>CS clade</taxon>
        <taxon>Sphaeropleales</taxon>
        <taxon>Selenastraceae</taxon>
        <taxon>Raphidocelis</taxon>
    </lineage>
</organism>
<feature type="domain" description="Histone deacetylase" evidence="3">
    <location>
        <begin position="75"/>
        <end position="328"/>
    </location>
</feature>
<dbReference type="InterPro" id="IPR044150">
    <property type="entry name" value="HDAC_classIV"/>
</dbReference>
<dbReference type="GO" id="GO:0016787">
    <property type="term" value="F:hydrolase activity"/>
    <property type="evidence" value="ECO:0007669"/>
    <property type="project" value="UniProtKB-KW"/>
</dbReference>
<dbReference type="AlphaFoldDB" id="A0A2V0NNH7"/>
<sequence length="375" mass="40112">MRGLGLRRLAAAQRQQHHRPVRPRGAPPPPLLRAVSGAAAAASPPALSHPVVYHPDMRISPIPDGHRFPMPKDALLYDRLVELGLAGRTFQPTPPDVDTLCLAHDEGYVRAFLDGALPPQAMRRIGLPWSEALVRRTLIGTGSAVLAARLALQFGVAVMCNGGTHHAHRDFGAGWCIFNDQAVAARAAQRDAGMRRVLFVDLDVHQGDGTAAIFENDPSVFTFSMHCRDQGFPSQLQRSNVDIGLPAGTGDDEYLEALRDALPRLLLEVGPDLVMYNAGVDVSASDSLGKLALSDAGIAARDDFVMRACAEAGVPIAAAIGGGYAEDHAVLVDRHASLHKAAAAHLPALAAACEARRLAARRELREQREARLRTG</sequence>
<evidence type="ECO:0000256" key="1">
    <source>
        <dbReference type="ARBA" id="ARBA00022801"/>
    </source>
</evidence>
<dbReference type="InterPro" id="IPR023801">
    <property type="entry name" value="His_deacetylse_dom"/>
</dbReference>
<dbReference type="InterPro" id="IPR023696">
    <property type="entry name" value="Ureohydrolase_dom_sf"/>
</dbReference>
<keyword evidence="1" id="KW-0378">Hydrolase</keyword>
<feature type="region of interest" description="Disordered" evidence="2">
    <location>
        <begin position="1"/>
        <end position="38"/>
    </location>
</feature>
<accession>A0A2V0NNH7</accession>
<dbReference type="InterPro" id="IPR000286">
    <property type="entry name" value="HDACs"/>
</dbReference>
<dbReference type="Proteomes" id="UP000247498">
    <property type="component" value="Unassembled WGS sequence"/>
</dbReference>
<dbReference type="GO" id="GO:0040029">
    <property type="term" value="P:epigenetic regulation of gene expression"/>
    <property type="evidence" value="ECO:0007669"/>
    <property type="project" value="TreeGrafter"/>
</dbReference>
<dbReference type="OrthoDB" id="437693at2759"/>
<dbReference type="Pfam" id="PF00850">
    <property type="entry name" value="Hist_deacetyl"/>
    <property type="match status" value="1"/>
</dbReference>
<dbReference type="CDD" id="cd09993">
    <property type="entry name" value="HDAC_classIV"/>
    <property type="match status" value="1"/>
</dbReference>
<dbReference type="InterPro" id="IPR037138">
    <property type="entry name" value="His_deacetylse_dom_sf"/>
</dbReference>
<dbReference type="PANTHER" id="PTHR10625:SF19">
    <property type="entry name" value="HISTONE DEACETYLASE 12"/>
    <property type="match status" value="1"/>
</dbReference>
<evidence type="ECO:0000313" key="5">
    <source>
        <dbReference type="Proteomes" id="UP000247498"/>
    </source>
</evidence>
<evidence type="ECO:0000313" key="4">
    <source>
        <dbReference type="EMBL" id="GBF88042.1"/>
    </source>
</evidence>
<dbReference type="EMBL" id="BDRX01000003">
    <property type="protein sequence ID" value="GBF88042.1"/>
    <property type="molecule type" value="Genomic_DNA"/>
</dbReference>
<dbReference type="Gene3D" id="3.40.800.20">
    <property type="entry name" value="Histone deacetylase domain"/>
    <property type="match status" value="1"/>
</dbReference>
<dbReference type="InParanoid" id="A0A2V0NNH7"/>
<name>A0A2V0NNH7_9CHLO</name>
<evidence type="ECO:0000259" key="3">
    <source>
        <dbReference type="Pfam" id="PF00850"/>
    </source>
</evidence>